<gene>
    <name evidence="1" type="ORF">AB1Y20_014181</name>
</gene>
<organism evidence="1 2">
    <name type="scientific">Prymnesium parvum</name>
    <name type="common">Toxic golden alga</name>
    <dbReference type="NCBI Taxonomy" id="97485"/>
    <lineage>
        <taxon>Eukaryota</taxon>
        <taxon>Haptista</taxon>
        <taxon>Haptophyta</taxon>
        <taxon>Prymnesiophyceae</taxon>
        <taxon>Prymnesiales</taxon>
        <taxon>Prymnesiaceae</taxon>
        <taxon>Prymnesium</taxon>
    </lineage>
</organism>
<sequence length="145" mass="15933">MDGTPLPTHSSNDFMVDEDMADVDEIELIVDIAGESLFNQAQPAGERINSEFNFVIDARRNRLEHGKAEKLVALFHNLRLIHRMRKVGYSEPAVGWNDNDEEAGVTKYGVCHYDGAKKVAAVQRPSAPALPAATQADDAVLNALM</sequence>
<protein>
    <submittedName>
        <fullName evidence="1">Uncharacterized protein</fullName>
    </submittedName>
</protein>
<reference evidence="1 2" key="1">
    <citation type="journal article" date="2024" name="Science">
        <title>Giant polyketide synthase enzymes in the biosynthesis of giant marine polyether toxins.</title>
        <authorList>
            <person name="Fallon T.R."/>
            <person name="Shende V.V."/>
            <person name="Wierzbicki I.H."/>
            <person name="Pendleton A.L."/>
            <person name="Watervoot N.F."/>
            <person name="Auber R.P."/>
            <person name="Gonzalez D.J."/>
            <person name="Wisecaver J.H."/>
            <person name="Moore B.S."/>
        </authorList>
    </citation>
    <scope>NUCLEOTIDE SEQUENCE [LARGE SCALE GENOMIC DNA]</scope>
    <source>
        <strain evidence="1 2">12B1</strain>
    </source>
</reference>
<comment type="caution">
    <text evidence="1">The sequence shown here is derived from an EMBL/GenBank/DDBJ whole genome shotgun (WGS) entry which is preliminary data.</text>
</comment>
<evidence type="ECO:0000313" key="1">
    <source>
        <dbReference type="EMBL" id="KAL1496576.1"/>
    </source>
</evidence>
<dbReference type="AlphaFoldDB" id="A0AB34ICZ4"/>
<dbReference type="Proteomes" id="UP001515480">
    <property type="component" value="Unassembled WGS sequence"/>
</dbReference>
<evidence type="ECO:0000313" key="2">
    <source>
        <dbReference type="Proteomes" id="UP001515480"/>
    </source>
</evidence>
<accession>A0AB34ICZ4</accession>
<dbReference type="EMBL" id="JBGBPQ010000028">
    <property type="protein sequence ID" value="KAL1496576.1"/>
    <property type="molecule type" value="Genomic_DNA"/>
</dbReference>
<name>A0AB34ICZ4_PRYPA</name>
<keyword evidence="2" id="KW-1185">Reference proteome</keyword>
<proteinExistence type="predicted"/>